<gene>
    <name evidence="1" type="ORF">QE404_002485</name>
</gene>
<reference evidence="1 2" key="1">
    <citation type="submission" date="2023-07" db="EMBL/GenBank/DDBJ databases">
        <title>Functional and genomic diversity of the sorghum phyllosphere microbiome.</title>
        <authorList>
            <person name="Shade A."/>
        </authorList>
    </citation>
    <scope>NUCLEOTIDE SEQUENCE [LARGE SCALE GENOMIC DNA]</scope>
    <source>
        <strain evidence="1 2">SORGH_AS_1064</strain>
    </source>
</reference>
<sequence>MSNIGIIGCGWLGSRIAEKLSDGHTLYCTTTSPDKVEGFNAKGYHPAIIDFDKEDKTQDQSVWNAPDSLEILIVTVTLSGKRMDDAILEKRFRNLSSFIGDFKGQLFFMSSTGVYPDLSEVFTEDDLQPEQVPGENMIRARYPKANVLRLGGLMGDSRLLSRYRISATELPVNHIHYADIAAVVEKMISLHSEGKLYNVVAPLHPSKAAVISAQQNGPDQELHEPKGRTISSSRLIEDLNYQFIFPDPRFFHV</sequence>
<dbReference type="Proteomes" id="UP001225072">
    <property type="component" value="Unassembled WGS sequence"/>
</dbReference>
<evidence type="ECO:0000313" key="2">
    <source>
        <dbReference type="Proteomes" id="UP001225072"/>
    </source>
</evidence>
<evidence type="ECO:0000313" key="1">
    <source>
        <dbReference type="EMBL" id="MDQ1097338.1"/>
    </source>
</evidence>
<keyword evidence="2" id="KW-1185">Reference proteome</keyword>
<comment type="caution">
    <text evidence="1">The sequence shown here is derived from an EMBL/GenBank/DDBJ whole genome shotgun (WGS) entry which is preliminary data.</text>
</comment>
<protein>
    <submittedName>
        <fullName evidence="1">Nucleoside-diphosphate-sugar epimerase</fullName>
    </submittedName>
</protein>
<accession>A0ABU0TM82</accession>
<dbReference type="InterPro" id="IPR036291">
    <property type="entry name" value="NAD(P)-bd_dom_sf"/>
</dbReference>
<dbReference type="Gene3D" id="3.40.50.720">
    <property type="entry name" value="NAD(P)-binding Rossmann-like Domain"/>
    <property type="match status" value="1"/>
</dbReference>
<organism evidence="1 2">
    <name type="scientific">Chryseobacterium camelliae</name>
    <dbReference type="NCBI Taxonomy" id="1265445"/>
    <lineage>
        <taxon>Bacteria</taxon>
        <taxon>Pseudomonadati</taxon>
        <taxon>Bacteroidota</taxon>
        <taxon>Flavobacteriia</taxon>
        <taxon>Flavobacteriales</taxon>
        <taxon>Weeksellaceae</taxon>
        <taxon>Chryseobacterium group</taxon>
        <taxon>Chryseobacterium</taxon>
    </lineage>
</organism>
<dbReference type="EMBL" id="JAUTAL010000001">
    <property type="protein sequence ID" value="MDQ1097338.1"/>
    <property type="molecule type" value="Genomic_DNA"/>
</dbReference>
<dbReference type="RefSeq" id="WP_307450780.1">
    <property type="nucleotide sequence ID" value="NZ_JAUTAL010000001.1"/>
</dbReference>
<proteinExistence type="predicted"/>
<dbReference type="SUPFAM" id="SSF51735">
    <property type="entry name" value="NAD(P)-binding Rossmann-fold domains"/>
    <property type="match status" value="1"/>
</dbReference>
<name>A0ABU0TM82_9FLAO</name>